<evidence type="ECO:0000259" key="7">
    <source>
        <dbReference type="PROSITE" id="PS50850"/>
    </source>
</evidence>
<dbReference type="Proteomes" id="UP000190831">
    <property type="component" value="Chromosome C"/>
</dbReference>
<dbReference type="OrthoDB" id="6730379at2759"/>
<evidence type="ECO:0000256" key="4">
    <source>
        <dbReference type="ARBA" id="ARBA00022989"/>
    </source>
</evidence>
<gene>
    <name evidence="8" type="ORF">LAFE_0C13234G</name>
</gene>
<proteinExistence type="predicted"/>
<feature type="transmembrane region" description="Helical" evidence="6">
    <location>
        <begin position="174"/>
        <end position="194"/>
    </location>
</feature>
<dbReference type="Pfam" id="PF07690">
    <property type="entry name" value="MFS_1"/>
    <property type="match status" value="1"/>
</dbReference>
<keyword evidence="5 6" id="KW-0472">Membrane</keyword>
<accession>A0A1G4MAH9</accession>
<feature type="transmembrane region" description="Helical" evidence="6">
    <location>
        <begin position="430"/>
        <end position="448"/>
    </location>
</feature>
<evidence type="ECO:0000256" key="5">
    <source>
        <dbReference type="ARBA" id="ARBA00023136"/>
    </source>
</evidence>
<dbReference type="GO" id="GO:0022857">
    <property type="term" value="F:transmembrane transporter activity"/>
    <property type="evidence" value="ECO:0007669"/>
    <property type="project" value="InterPro"/>
</dbReference>
<evidence type="ECO:0000313" key="8">
    <source>
        <dbReference type="EMBL" id="SCW00843.1"/>
    </source>
</evidence>
<dbReference type="GO" id="GO:0016020">
    <property type="term" value="C:membrane"/>
    <property type="evidence" value="ECO:0007669"/>
    <property type="project" value="UniProtKB-SubCell"/>
</dbReference>
<comment type="subcellular location">
    <subcellularLocation>
        <location evidence="1">Membrane</location>
        <topology evidence="1">Multi-pass membrane protein</topology>
    </subcellularLocation>
</comment>
<keyword evidence="4 6" id="KW-1133">Transmembrane helix</keyword>
<reference evidence="8 9" key="1">
    <citation type="submission" date="2016-03" db="EMBL/GenBank/DDBJ databases">
        <authorList>
            <person name="Devillers H."/>
        </authorList>
    </citation>
    <scope>NUCLEOTIDE SEQUENCE [LARGE SCALE GENOMIC DNA]</scope>
    <source>
        <strain evidence="8">CBS 6772</strain>
    </source>
</reference>
<name>A0A1G4MAH9_LACFM</name>
<feature type="transmembrane region" description="Helical" evidence="6">
    <location>
        <begin position="117"/>
        <end position="137"/>
    </location>
</feature>
<evidence type="ECO:0000256" key="2">
    <source>
        <dbReference type="ARBA" id="ARBA00022448"/>
    </source>
</evidence>
<dbReference type="InterPro" id="IPR020846">
    <property type="entry name" value="MFS_dom"/>
</dbReference>
<evidence type="ECO:0000313" key="9">
    <source>
        <dbReference type="Proteomes" id="UP000190831"/>
    </source>
</evidence>
<dbReference type="InterPro" id="IPR011701">
    <property type="entry name" value="MFS"/>
</dbReference>
<keyword evidence="3 6" id="KW-0812">Transmembrane</keyword>
<evidence type="ECO:0000256" key="3">
    <source>
        <dbReference type="ARBA" id="ARBA00022692"/>
    </source>
</evidence>
<feature type="transmembrane region" description="Helical" evidence="6">
    <location>
        <begin position="396"/>
        <end position="418"/>
    </location>
</feature>
<feature type="transmembrane region" description="Helical" evidence="6">
    <location>
        <begin position="206"/>
        <end position="226"/>
    </location>
</feature>
<keyword evidence="9" id="KW-1185">Reference proteome</keyword>
<organism evidence="8 9">
    <name type="scientific">Lachancea fermentati</name>
    <name type="common">Zygosaccharomyces fermentati</name>
    <dbReference type="NCBI Taxonomy" id="4955"/>
    <lineage>
        <taxon>Eukaryota</taxon>
        <taxon>Fungi</taxon>
        <taxon>Dikarya</taxon>
        <taxon>Ascomycota</taxon>
        <taxon>Saccharomycotina</taxon>
        <taxon>Saccharomycetes</taxon>
        <taxon>Saccharomycetales</taxon>
        <taxon>Saccharomycetaceae</taxon>
        <taxon>Lachancea</taxon>
    </lineage>
</organism>
<dbReference type="Gene3D" id="1.20.1250.20">
    <property type="entry name" value="MFS general substrate transporter like domains"/>
    <property type="match status" value="2"/>
</dbReference>
<dbReference type="EMBL" id="LT598485">
    <property type="protein sequence ID" value="SCW00843.1"/>
    <property type="molecule type" value="Genomic_DNA"/>
</dbReference>
<protein>
    <submittedName>
        <fullName evidence="8">LAFE_0C13234g1_1</fullName>
    </submittedName>
</protein>
<dbReference type="PANTHER" id="PTHR43791:SF40">
    <property type="entry name" value="THIAMINE PATHWAY TRANSPORTER THI73"/>
    <property type="match status" value="1"/>
</dbReference>
<evidence type="ECO:0000256" key="1">
    <source>
        <dbReference type="ARBA" id="ARBA00004141"/>
    </source>
</evidence>
<keyword evidence="2" id="KW-0813">Transport</keyword>
<feature type="transmembrane region" description="Helical" evidence="6">
    <location>
        <begin position="238"/>
        <end position="258"/>
    </location>
</feature>
<dbReference type="PANTHER" id="PTHR43791">
    <property type="entry name" value="PERMEASE-RELATED"/>
    <property type="match status" value="1"/>
</dbReference>
<feature type="transmembrane region" description="Helical" evidence="6">
    <location>
        <begin position="77"/>
        <end position="97"/>
    </location>
</feature>
<sequence>MSRNSSSSMSERETEKLPCNIEVISQTSKNLSGSIKQISGSKDKDVVYDFIVNFDPDLYAGEKVDEKEITKKLDKTFLLPLLITYLFQFLDKVALNYAKVMGLAVDLKLVGNQFSDLPTYFFVAYIIAEFFQGFYIIQKFPVAKVLAVNVFLWGIFITLSACATNFAGIMVLRVLLGVTESCITPCLILLTTSFYSKKEGTFRMGIWYSGLGFGQIVGGIISFLFQLIENTTIPGWKIMFIFIGALNIFCAIYLYMFIPSTPLDHKGLSELEKYTLLVKLSAGKIGVTSKKLIWSQIVELFCDIQAYLLLIISATISFSSNTISTFSSIDIMSFGFSAKEAALLNMPSGVVSIISSFLSTFFIMKGVPRYLAITVLIIPAVIGAALMSFLPKSNQAGLLVGIYMINTITAPLAICYSWAGVNFAGSTKKIGSTAVFISIGFALGNIVGPQSYRVKDAPDYYPAKISMLITQAVSIPLAWLIALIYYLRNKRRNAKQALETVEIEDDMLNAWSNLTDFQNKSFRYSY</sequence>
<feature type="transmembrane region" description="Helical" evidence="6">
    <location>
        <begin position="343"/>
        <end position="363"/>
    </location>
</feature>
<feature type="transmembrane region" description="Helical" evidence="6">
    <location>
        <begin position="300"/>
        <end position="323"/>
    </location>
</feature>
<dbReference type="AlphaFoldDB" id="A0A1G4MAH9"/>
<feature type="transmembrane region" description="Helical" evidence="6">
    <location>
        <begin position="370"/>
        <end position="390"/>
    </location>
</feature>
<dbReference type="OMA" id="SWRIMFV"/>
<feature type="transmembrane region" description="Helical" evidence="6">
    <location>
        <begin position="146"/>
        <end position="168"/>
    </location>
</feature>
<dbReference type="InterPro" id="IPR036259">
    <property type="entry name" value="MFS_trans_sf"/>
</dbReference>
<feature type="domain" description="Major facilitator superfamily (MFS) profile" evidence="7">
    <location>
        <begin position="77"/>
        <end position="490"/>
    </location>
</feature>
<dbReference type="SUPFAM" id="SSF103473">
    <property type="entry name" value="MFS general substrate transporter"/>
    <property type="match status" value="1"/>
</dbReference>
<dbReference type="PROSITE" id="PS50850">
    <property type="entry name" value="MFS"/>
    <property type="match status" value="1"/>
</dbReference>
<feature type="transmembrane region" description="Helical" evidence="6">
    <location>
        <begin position="468"/>
        <end position="487"/>
    </location>
</feature>
<evidence type="ECO:0000256" key="6">
    <source>
        <dbReference type="SAM" id="Phobius"/>
    </source>
</evidence>